<organism evidence="8 9">
    <name type="scientific">Knufia obscura</name>
    <dbReference type="NCBI Taxonomy" id="1635080"/>
    <lineage>
        <taxon>Eukaryota</taxon>
        <taxon>Fungi</taxon>
        <taxon>Dikarya</taxon>
        <taxon>Ascomycota</taxon>
        <taxon>Pezizomycotina</taxon>
        <taxon>Eurotiomycetes</taxon>
        <taxon>Chaetothyriomycetidae</taxon>
        <taxon>Chaetothyriales</taxon>
        <taxon>Trichomeriaceae</taxon>
        <taxon>Knufia</taxon>
    </lineage>
</organism>
<comment type="caution">
    <text evidence="8">The sequence shown here is derived from an EMBL/GenBank/DDBJ whole genome shotgun (WGS) entry which is preliminary data.</text>
</comment>
<keyword evidence="4" id="KW-0539">Nucleus</keyword>
<dbReference type="RefSeq" id="XP_064725262.1">
    <property type="nucleotide sequence ID" value="XM_064878861.1"/>
</dbReference>
<evidence type="ECO:0000256" key="1">
    <source>
        <dbReference type="ARBA" id="ARBA00004123"/>
    </source>
</evidence>
<feature type="compositionally biased region" description="Polar residues" evidence="5">
    <location>
        <begin position="379"/>
        <end position="388"/>
    </location>
</feature>
<feature type="region of interest" description="Disordered" evidence="5">
    <location>
        <begin position="360"/>
        <end position="388"/>
    </location>
</feature>
<dbReference type="PANTHER" id="PTHR13230:SF5">
    <property type="entry name" value="GENERAL TRANSCRIPTION FACTOR 3C POLYPEPTIDE 5"/>
    <property type="match status" value="1"/>
</dbReference>
<evidence type="ECO:0000313" key="9">
    <source>
        <dbReference type="Proteomes" id="UP001334248"/>
    </source>
</evidence>
<evidence type="ECO:0000256" key="5">
    <source>
        <dbReference type="SAM" id="MobiDB-lite"/>
    </source>
</evidence>
<dbReference type="InterPro" id="IPR041499">
    <property type="entry name" value="Tfc1/Sfc1_N"/>
</dbReference>
<feature type="compositionally biased region" description="Basic and acidic residues" evidence="5">
    <location>
        <begin position="368"/>
        <end position="377"/>
    </location>
</feature>
<feature type="region of interest" description="Disordered" evidence="5">
    <location>
        <begin position="576"/>
        <end position="601"/>
    </location>
</feature>
<dbReference type="Gene3D" id="3.30.200.160">
    <property type="entry name" value="TFIIIC, subcomplex tauA, subunit Sfc1, barrel domain"/>
    <property type="match status" value="1"/>
</dbReference>
<dbReference type="GeneID" id="90003921"/>
<evidence type="ECO:0000259" key="7">
    <source>
        <dbReference type="Pfam" id="PF17682"/>
    </source>
</evidence>
<name>A0ABR0R970_9EURO</name>
<proteinExistence type="predicted"/>
<feature type="region of interest" description="Disordered" evidence="5">
    <location>
        <begin position="693"/>
        <end position="724"/>
    </location>
</feature>
<dbReference type="InterPro" id="IPR042536">
    <property type="entry name" value="TFIIIC_tauA_Sfc1"/>
</dbReference>
<evidence type="ECO:0000256" key="3">
    <source>
        <dbReference type="ARBA" id="ARBA00023163"/>
    </source>
</evidence>
<protein>
    <submittedName>
        <fullName evidence="8">Tau 95 subunit of transcription factor TFIIIC</fullName>
    </submittedName>
</protein>
<reference evidence="8 9" key="1">
    <citation type="journal article" date="2023" name="Res Sq">
        <title>Genomic and morphological characterization of Knufia obscura isolated from the Mars 2020 spacecraft assembly facility.</title>
        <authorList>
            <person name="Chander A.M."/>
            <person name="Teixeira M.M."/>
            <person name="Singh N.K."/>
            <person name="Williams M.P."/>
            <person name="Parker C.W."/>
            <person name="Leo P."/>
            <person name="Stajich J.E."/>
            <person name="Torok T."/>
            <person name="Tighe S."/>
            <person name="Mason C.E."/>
            <person name="Venkateswaran K."/>
        </authorList>
    </citation>
    <scope>NUCLEOTIDE SEQUENCE [LARGE SCALE GENOMIC DNA]</scope>
    <source>
        <strain evidence="8 9">CCFEE 5817</strain>
    </source>
</reference>
<evidence type="ECO:0000313" key="8">
    <source>
        <dbReference type="EMBL" id="KAK5937172.1"/>
    </source>
</evidence>
<dbReference type="Proteomes" id="UP001334248">
    <property type="component" value="Unassembled WGS sequence"/>
</dbReference>
<accession>A0ABR0R970</accession>
<dbReference type="Pfam" id="PF17682">
    <property type="entry name" value="Tau95_N"/>
    <property type="match status" value="1"/>
</dbReference>
<feature type="region of interest" description="Disordered" evidence="5">
    <location>
        <begin position="91"/>
        <end position="115"/>
    </location>
</feature>
<evidence type="ECO:0000259" key="6">
    <source>
        <dbReference type="Pfam" id="PF09734"/>
    </source>
</evidence>
<gene>
    <name evidence="8" type="primary">TFC1</name>
    <name evidence="8" type="ORF">PMZ80_010472</name>
</gene>
<dbReference type="PANTHER" id="PTHR13230">
    <property type="entry name" value="GENERAL TRANSCRIPTION FACTOR IIIC, POLYPEPTIDE 5"/>
    <property type="match status" value="1"/>
</dbReference>
<evidence type="ECO:0000256" key="4">
    <source>
        <dbReference type="ARBA" id="ARBA00023242"/>
    </source>
</evidence>
<keyword evidence="3" id="KW-0804">Transcription</keyword>
<comment type="subcellular location">
    <subcellularLocation>
        <location evidence="1">Nucleus</location>
    </subcellularLocation>
</comment>
<dbReference type="EMBL" id="JAVHJV010000018">
    <property type="protein sequence ID" value="KAK5937172.1"/>
    <property type="molecule type" value="Genomic_DNA"/>
</dbReference>
<sequence length="724" mass="80552">MPTDTARSQPTNAPWLSIPAGQAISVEHPCMIKNVDKAIDMIGGATAISQALEEDSDKTFAISFRPNDPAARTVIANKKNATNVLLQISVPRRTGRKRKRGSNDPWIEDQSTEPPKKDATYMVRAMADNPAKYNVTAISGISSMHIWRSMPDFAYSTSQIRLLEDVKSKVLSQHYPTIKEFKLPQTYGLQDTTTLPPPTWSNQSIPQNYTYRQNPSVKVVSDPTTGQRIVRNTQAAPKIYSYQLQWDSPEYPTTPMPGIPPLAEQSQVFQATVAAIDALFQDRPIWTRRALLNRLESRLSSFNIVRFCIAYVAYAVRSGPWRDAYIRLGVDPRTDPKYRIYQSFMLQLVPRNNQGVLAPGANARKLRSKDDKDKEETAPQVNATPMQPSKTKVLENRHTYARFWSRSNDPTSHIFDGVSPLPPDGKVWQLCDVTDPQIAALRDLPKEKLRTVCENRYLGWYPNGTSAKIRVALKAKADALQNGAPLDPSLLEDFLKLPDQVGADVGSLNTEDSNKVVYTVGLGSHPEAVVTEPPLLQQAETTPNLTNTNEELSVYLSPNSTKQQLEWAAMYRGYARTGPSTKPPVARQGQGRSTKSKLMSKKSLLENQSVAEGVQQAIEGTEDLQTAYGYDPDQPIDVDMDAQIAEGFEDGPEVDDGEEILPSIEFNGFDVEDDDDELGLDLDPDIKLEEDVDTEQRGQEFFHGPTEAGDEQIEADNVTQEANV</sequence>
<evidence type="ECO:0000256" key="2">
    <source>
        <dbReference type="ARBA" id="ARBA00023125"/>
    </source>
</evidence>
<feature type="domain" description="Transcription factor IIIC subunit Tfc1/Sfc1 triple barrel" evidence="7">
    <location>
        <begin position="24"/>
        <end position="156"/>
    </location>
</feature>
<keyword evidence="9" id="KW-1185">Reference proteome</keyword>
<dbReference type="InterPro" id="IPR040454">
    <property type="entry name" value="TF_IIIC_Tfc1/Sfc1"/>
</dbReference>
<dbReference type="Pfam" id="PF09734">
    <property type="entry name" value="Tau95"/>
    <property type="match status" value="1"/>
</dbReference>
<feature type="domain" description="Transcription factor IIIC subunit 5 HTH" evidence="6">
    <location>
        <begin position="195"/>
        <end position="346"/>
    </location>
</feature>
<dbReference type="InterPro" id="IPR019136">
    <property type="entry name" value="TF_IIIC_su-5_HTH"/>
</dbReference>
<keyword evidence="2" id="KW-0238">DNA-binding</keyword>